<dbReference type="PANTHER" id="PTHR11540:SF16">
    <property type="entry name" value="MALATE DEHYDROGENASE, MITOCHONDRIAL"/>
    <property type="match status" value="1"/>
</dbReference>
<dbReference type="EC" id="1.1.1.37" evidence="2"/>
<dbReference type="Pfam" id="PF02866">
    <property type="entry name" value="Ldh_1_C"/>
    <property type="match status" value="1"/>
</dbReference>
<dbReference type="GO" id="GO:0006099">
    <property type="term" value="P:tricarboxylic acid cycle"/>
    <property type="evidence" value="ECO:0007669"/>
    <property type="project" value="UniProtKB-KW"/>
</dbReference>
<evidence type="ECO:0000256" key="7">
    <source>
        <dbReference type="ARBA" id="ARBA00048313"/>
    </source>
</evidence>
<evidence type="ECO:0000313" key="15">
    <source>
        <dbReference type="Proteomes" id="UP000035514"/>
    </source>
</evidence>
<evidence type="ECO:0000256" key="9">
    <source>
        <dbReference type="PIRSR" id="PIRSR000102-2"/>
    </source>
</evidence>
<dbReference type="RefSeq" id="WP_046997341.1">
    <property type="nucleotide sequence ID" value="NZ_JAIQ01000166.1"/>
</dbReference>
<feature type="binding site" evidence="9">
    <location>
        <position position="153"/>
    </location>
    <ligand>
        <name>substrate</name>
    </ligand>
</feature>
<feature type="binding site" evidence="9">
    <location>
        <position position="84"/>
    </location>
    <ligand>
        <name>substrate</name>
    </ligand>
</feature>
<feature type="domain" description="Lactate/malate dehydrogenase N-terminal" evidence="12">
    <location>
        <begin position="6"/>
        <end position="144"/>
    </location>
</feature>
<dbReference type="SUPFAM" id="SSF56327">
    <property type="entry name" value="LDH C-terminal domain-like"/>
    <property type="match status" value="1"/>
</dbReference>
<evidence type="ECO:0000259" key="13">
    <source>
        <dbReference type="Pfam" id="PF02866"/>
    </source>
</evidence>
<dbReference type="FunFam" id="3.90.110.10:FF:000004">
    <property type="entry name" value="Malate dehydrogenase"/>
    <property type="match status" value="1"/>
</dbReference>
<evidence type="ECO:0000256" key="3">
    <source>
        <dbReference type="ARBA" id="ARBA00020382"/>
    </source>
</evidence>
<keyword evidence="5 11" id="KW-0560">Oxidoreductase</keyword>
<comment type="function">
    <text evidence="1">Catalyzes the reversible oxidation of malate to oxaloacetate.</text>
</comment>
<gene>
    <name evidence="14" type="ORF">AA20_11635</name>
</gene>
<feature type="binding site" evidence="9">
    <location>
        <position position="90"/>
    </location>
    <ligand>
        <name>substrate</name>
    </ligand>
</feature>
<keyword evidence="6 10" id="KW-0520">NAD</keyword>
<sequence length="318" mass="34409">MNNKTIGIIGVGNVGSTLAFILATNNICSNILLKDIKNNISQAMALDISQAIQETNSNTKITACLNNEDFKDCDIIVITAGIARKPNMSRDDLLITNAKIVASVMNDISKNNPNAIIIIISNPLDSMVYTALKSSNYPKNKILGMAGTLDSARMSYFIAEKLGFPNVNIKTSVIGGHGDSMVPLIDFSTIDGKKLNEVLSKEDIDDIVIKTKNGGGQIVKLLETGSAYYAPAYSTIAMIEAILNDTKKCFACATMLNGEYGYKDIVSGVPVILGKDGVEKIIELEISDFEKEQFSNSINSVKESINILENNFFNLLST</sequence>
<feature type="domain" description="Lactate/malate dehydrogenase C-terminal" evidence="13">
    <location>
        <begin position="148"/>
        <end position="307"/>
    </location>
</feature>
<evidence type="ECO:0000256" key="8">
    <source>
        <dbReference type="PIRSR" id="PIRSR000102-1"/>
    </source>
</evidence>
<dbReference type="EMBL" id="JAIQ01000166">
    <property type="protein sequence ID" value="KLD96657.1"/>
    <property type="molecule type" value="Genomic_DNA"/>
</dbReference>
<keyword evidence="4" id="KW-0816">Tricarboxylic acid cycle</keyword>
<organism evidence="14 15">
    <name type="scientific">Aliarcobacter butzleri L348</name>
    <dbReference type="NCBI Taxonomy" id="1447256"/>
    <lineage>
        <taxon>Bacteria</taxon>
        <taxon>Pseudomonadati</taxon>
        <taxon>Campylobacterota</taxon>
        <taxon>Epsilonproteobacteria</taxon>
        <taxon>Campylobacterales</taxon>
        <taxon>Arcobacteraceae</taxon>
        <taxon>Aliarcobacter</taxon>
    </lineage>
</organism>
<dbReference type="InterPro" id="IPR022383">
    <property type="entry name" value="Lactate/malate_DH_C"/>
</dbReference>
<dbReference type="InterPro" id="IPR001557">
    <property type="entry name" value="L-lactate/malate_DH"/>
</dbReference>
<dbReference type="InterPro" id="IPR015955">
    <property type="entry name" value="Lactate_DH/Glyco_Ohase_4_C"/>
</dbReference>
<reference evidence="14 15" key="1">
    <citation type="submission" date="2014-01" db="EMBL/GenBank/DDBJ databases">
        <title>Development of a Comparative Genomic Fingerprinting Assay for High Resolution Genotyping of Arcobacter butzleri.</title>
        <authorList>
            <person name="Webb A.L."/>
            <person name="Inglis G.D."/>
            <person name="Kruczkiewicz P."/>
            <person name="Selinger L.B."/>
            <person name="Taboada E.N."/>
        </authorList>
    </citation>
    <scope>NUCLEOTIDE SEQUENCE [LARGE SCALE GENOMIC DNA]</scope>
    <source>
        <strain evidence="14 15">L348</strain>
    </source>
</reference>
<dbReference type="InterPro" id="IPR001236">
    <property type="entry name" value="Lactate/malate_DH_N"/>
</dbReference>
<name>A0A0G9JXL5_9BACT</name>
<evidence type="ECO:0000313" key="14">
    <source>
        <dbReference type="EMBL" id="KLD96657.1"/>
    </source>
</evidence>
<evidence type="ECO:0000259" key="12">
    <source>
        <dbReference type="Pfam" id="PF00056"/>
    </source>
</evidence>
<evidence type="ECO:0000256" key="4">
    <source>
        <dbReference type="ARBA" id="ARBA00022532"/>
    </source>
</evidence>
<comment type="catalytic activity">
    <reaction evidence="7">
        <text>(S)-malate + NAD(+) = oxaloacetate + NADH + H(+)</text>
        <dbReference type="Rhea" id="RHEA:21432"/>
        <dbReference type="ChEBI" id="CHEBI:15378"/>
        <dbReference type="ChEBI" id="CHEBI:15589"/>
        <dbReference type="ChEBI" id="CHEBI:16452"/>
        <dbReference type="ChEBI" id="CHEBI:57540"/>
        <dbReference type="ChEBI" id="CHEBI:57945"/>
        <dbReference type="EC" id="1.1.1.37"/>
    </reaction>
</comment>
<dbReference type="CDD" id="cd01339">
    <property type="entry name" value="LDH-like_MDH"/>
    <property type="match status" value="1"/>
</dbReference>
<evidence type="ECO:0000256" key="2">
    <source>
        <dbReference type="ARBA" id="ARBA00012995"/>
    </source>
</evidence>
<proteinExistence type="inferred from homology"/>
<feature type="binding site" evidence="10">
    <location>
        <begin position="120"/>
        <end position="122"/>
    </location>
    <ligand>
        <name>NAD(+)</name>
        <dbReference type="ChEBI" id="CHEBI:57540"/>
    </ligand>
</feature>
<dbReference type="SUPFAM" id="SSF51735">
    <property type="entry name" value="NAD(P)-binding Rossmann-fold domains"/>
    <property type="match status" value="1"/>
</dbReference>
<evidence type="ECO:0000256" key="6">
    <source>
        <dbReference type="ARBA" id="ARBA00023027"/>
    </source>
</evidence>
<dbReference type="GO" id="GO:0005737">
    <property type="term" value="C:cytoplasm"/>
    <property type="evidence" value="ECO:0007669"/>
    <property type="project" value="TreeGrafter"/>
</dbReference>
<dbReference type="PIRSF" id="PIRSF000102">
    <property type="entry name" value="Lac_mal_DH"/>
    <property type="match status" value="1"/>
</dbReference>
<dbReference type="NCBIfam" id="NF004863">
    <property type="entry name" value="PRK06223.1"/>
    <property type="match status" value="1"/>
</dbReference>
<evidence type="ECO:0000256" key="11">
    <source>
        <dbReference type="RuleBase" id="RU003369"/>
    </source>
</evidence>
<feature type="binding site" evidence="10">
    <location>
        <position position="35"/>
    </location>
    <ligand>
        <name>NAD(+)</name>
        <dbReference type="ChEBI" id="CHEBI:57540"/>
    </ligand>
</feature>
<dbReference type="PRINTS" id="PR00086">
    <property type="entry name" value="LLDHDRGNASE"/>
</dbReference>
<feature type="binding site" evidence="9">
    <location>
        <position position="122"/>
    </location>
    <ligand>
        <name>substrate</name>
    </ligand>
</feature>
<feature type="binding site" evidence="10">
    <location>
        <position position="97"/>
    </location>
    <ligand>
        <name>NAD(+)</name>
        <dbReference type="ChEBI" id="CHEBI:57540"/>
    </ligand>
</feature>
<dbReference type="GO" id="GO:0030060">
    <property type="term" value="F:L-malate dehydrogenase (NAD+) activity"/>
    <property type="evidence" value="ECO:0007669"/>
    <property type="project" value="UniProtKB-EC"/>
</dbReference>
<dbReference type="GO" id="GO:0019752">
    <property type="term" value="P:carboxylic acid metabolic process"/>
    <property type="evidence" value="ECO:0007669"/>
    <property type="project" value="InterPro"/>
</dbReference>
<evidence type="ECO:0000256" key="1">
    <source>
        <dbReference type="ARBA" id="ARBA00003966"/>
    </source>
</evidence>
<dbReference type="Gene3D" id="3.40.50.720">
    <property type="entry name" value="NAD(P)-binding Rossmann-like Domain"/>
    <property type="match status" value="1"/>
</dbReference>
<protein>
    <recommendedName>
        <fullName evidence="3">Malate dehydrogenase</fullName>
        <ecNumber evidence="2">1.1.1.37</ecNumber>
    </recommendedName>
</protein>
<dbReference type="PANTHER" id="PTHR11540">
    <property type="entry name" value="MALATE AND LACTATE DEHYDROGENASE"/>
    <property type="match status" value="1"/>
</dbReference>
<feature type="active site" description="Proton acceptor" evidence="8">
    <location>
        <position position="177"/>
    </location>
</feature>
<dbReference type="AlphaFoldDB" id="A0A0G9JXL5"/>
<dbReference type="Pfam" id="PF00056">
    <property type="entry name" value="Ldh_1_N"/>
    <property type="match status" value="1"/>
</dbReference>
<dbReference type="InterPro" id="IPR011275">
    <property type="entry name" value="Malate_DH_type3"/>
</dbReference>
<comment type="caution">
    <text evidence="14">The sequence shown here is derived from an EMBL/GenBank/DDBJ whole genome shotgun (WGS) entry which is preliminary data.</text>
</comment>
<evidence type="ECO:0000256" key="5">
    <source>
        <dbReference type="ARBA" id="ARBA00023002"/>
    </source>
</evidence>
<feature type="binding site" evidence="10">
    <location>
        <begin position="10"/>
        <end position="15"/>
    </location>
    <ligand>
        <name>NAD(+)</name>
        <dbReference type="ChEBI" id="CHEBI:57540"/>
    </ligand>
</feature>
<accession>A0A0G9JXL5</accession>
<evidence type="ECO:0000256" key="10">
    <source>
        <dbReference type="PIRSR" id="PIRSR000102-3"/>
    </source>
</evidence>
<dbReference type="Gene3D" id="3.90.110.10">
    <property type="entry name" value="Lactate dehydrogenase/glycoside hydrolase, family 4, C-terminal"/>
    <property type="match status" value="1"/>
</dbReference>
<comment type="similarity">
    <text evidence="11">Belongs to the LDH/MDH superfamily.</text>
</comment>
<dbReference type="InterPro" id="IPR036291">
    <property type="entry name" value="NAD(P)-bd_dom_sf"/>
</dbReference>
<dbReference type="Proteomes" id="UP000035514">
    <property type="component" value="Unassembled WGS sequence"/>
</dbReference>
<dbReference type="PATRIC" id="fig|1447256.3.peg.2280"/>